<feature type="domain" description="Peptidase S26" evidence="10">
    <location>
        <begin position="10"/>
        <end position="167"/>
    </location>
</feature>
<dbReference type="GO" id="GO:0004252">
    <property type="term" value="F:serine-type endopeptidase activity"/>
    <property type="evidence" value="ECO:0007669"/>
    <property type="project" value="InterPro"/>
</dbReference>
<dbReference type="GO" id="GO:0006465">
    <property type="term" value="P:signal peptide processing"/>
    <property type="evidence" value="ECO:0007669"/>
    <property type="project" value="InterPro"/>
</dbReference>
<evidence type="ECO:0000256" key="3">
    <source>
        <dbReference type="ARBA" id="ARBA00009370"/>
    </source>
</evidence>
<dbReference type="InterPro" id="IPR019757">
    <property type="entry name" value="Pept_S26A_signal_pept_1_Lys-AS"/>
</dbReference>
<dbReference type="Pfam" id="PF10502">
    <property type="entry name" value="Peptidase_S26"/>
    <property type="match status" value="1"/>
</dbReference>
<comment type="subcellular location">
    <subcellularLocation>
        <location evidence="2">Cell membrane</location>
        <topology evidence="2">Single-pass type II membrane protein</topology>
    </subcellularLocation>
    <subcellularLocation>
        <location evidence="9">Membrane</location>
        <topology evidence="9">Single-pass type II membrane protein</topology>
    </subcellularLocation>
</comment>
<dbReference type="STRING" id="1236220.SAMN04488112_102218"/>
<organism evidence="11 12">
    <name type="scientific">Melghirimyces thermohalophilus</name>
    <dbReference type="NCBI Taxonomy" id="1236220"/>
    <lineage>
        <taxon>Bacteria</taxon>
        <taxon>Bacillati</taxon>
        <taxon>Bacillota</taxon>
        <taxon>Bacilli</taxon>
        <taxon>Bacillales</taxon>
        <taxon>Thermoactinomycetaceae</taxon>
        <taxon>Melghirimyces</taxon>
    </lineage>
</organism>
<dbReference type="PANTHER" id="PTHR43390:SF1">
    <property type="entry name" value="CHLOROPLAST PROCESSING PEPTIDASE"/>
    <property type="match status" value="1"/>
</dbReference>
<dbReference type="GO" id="GO:0009003">
    <property type="term" value="F:signal peptidase activity"/>
    <property type="evidence" value="ECO:0007669"/>
    <property type="project" value="UniProtKB-EC"/>
</dbReference>
<dbReference type="CDD" id="cd06530">
    <property type="entry name" value="S26_SPase_I"/>
    <property type="match status" value="1"/>
</dbReference>
<evidence type="ECO:0000256" key="6">
    <source>
        <dbReference type="ARBA" id="ARBA00022801"/>
    </source>
</evidence>
<dbReference type="PROSITE" id="PS00501">
    <property type="entry name" value="SPASE_I_1"/>
    <property type="match status" value="1"/>
</dbReference>
<dbReference type="PRINTS" id="PR00727">
    <property type="entry name" value="LEADERPTASE"/>
</dbReference>
<keyword evidence="5 8" id="KW-0645">Protease</keyword>
<evidence type="ECO:0000256" key="7">
    <source>
        <dbReference type="PIRSR" id="PIRSR600223-1"/>
    </source>
</evidence>
<name>A0A1G6IFX8_9BACL</name>
<dbReference type="EMBL" id="FMZA01000002">
    <property type="protein sequence ID" value="SDC05374.1"/>
    <property type="molecule type" value="Genomic_DNA"/>
</dbReference>
<proteinExistence type="inferred from homology"/>
<dbReference type="AlphaFoldDB" id="A0A1G6IFX8"/>
<feature type="active site" evidence="7">
    <location>
        <position position="39"/>
    </location>
</feature>
<keyword evidence="6 8" id="KW-0378">Hydrolase</keyword>
<dbReference type="SUPFAM" id="SSF51306">
    <property type="entry name" value="LexA/Signal peptidase"/>
    <property type="match status" value="1"/>
</dbReference>
<gene>
    <name evidence="11" type="ORF">SAMN04488112_102218</name>
</gene>
<dbReference type="PANTHER" id="PTHR43390">
    <property type="entry name" value="SIGNAL PEPTIDASE I"/>
    <property type="match status" value="1"/>
</dbReference>
<evidence type="ECO:0000256" key="5">
    <source>
        <dbReference type="ARBA" id="ARBA00022670"/>
    </source>
</evidence>
<dbReference type="PROSITE" id="PS00760">
    <property type="entry name" value="SPASE_I_2"/>
    <property type="match status" value="1"/>
</dbReference>
<evidence type="ECO:0000313" key="11">
    <source>
        <dbReference type="EMBL" id="SDC05374.1"/>
    </source>
</evidence>
<comment type="catalytic activity">
    <reaction evidence="1 8">
        <text>Cleavage of hydrophobic, N-terminal signal or leader sequences from secreted and periplasmic proteins.</text>
        <dbReference type="EC" id="3.4.21.89"/>
    </reaction>
</comment>
<feature type="active site" evidence="7">
    <location>
        <position position="82"/>
    </location>
</feature>
<dbReference type="NCBIfam" id="TIGR02227">
    <property type="entry name" value="sigpep_I_bact"/>
    <property type="match status" value="1"/>
</dbReference>
<dbReference type="Proteomes" id="UP000199387">
    <property type="component" value="Unassembled WGS sequence"/>
</dbReference>
<accession>A0A1G6IFX8</accession>
<evidence type="ECO:0000259" key="10">
    <source>
        <dbReference type="Pfam" id="PF10502"/>
    </source>
</evidence>
<sequence>MNKWNPLFIPWVRTLLLAVSAALVINQFGMALSVVNGTSMEPTLEDGDRLLVNKFYFLFEEPEKGDVVTFVDPSREGKYLVKRVVGMPGDRIEIKGGDLYRNGKKVYEPYIESEIEDGAYGPVVVREGYVFVMGDNRHRYASRDSRYPSVGQVPFDLLEGKVELILWRPSLAASL</sequence>
<evidence type="ECO:0000313" key="12">
    <source>
        <dbReference type="Proteomes" id="UP000199387"/>
    </source>
</evidence>
<evidence type="ECO:0000256" key="2">
    <source>
        <dbReference type="ARBA" id="ARBA00004401"/>
    </source>
</evidence>
<dbReference type="InterPro" id="IPR000223">
    <property type="entry name" value="Pept_S26A_signal_pept_1"/>
</dbReference>
<comment type="similarity">
    <text evidence="3 9">Belongs to the peptidase S26 family.</text>
</comment>
<dbReference type="Gene3D" id="2.10.109.10">
    <property type="entry name" value="Umud Fragment, subunit A"/>
    <property type="match status" value="1"/>
</dbReference>
<evidence type="ECO:0000256" key="9">
    <source>
        <dbReference type="RuleBase" id="RU362042"/>
    </source>
</evidence>
<evidence type="ECO:0000256" key="4">
    <source>
        <dbReference type="ARBA" id="ARBA00013208"/>
    </source>
</evidence>
<evidence type="ECO:0000256" key="8">
    <source>
        <dbReference type="RuleBase" id="RU003993"/>
    </source>
</evidence>
<dbReference type="RefSeq" id="WP_091566288.1">
    <property type="nucleotide sequence ID" value="NZ_FMZA01000002.1"/>
</dbReference>
<dbReference type="InterPro" id="IPR019756">
    <property type="entry name" value="Pept_S26A_signal_pept_1_Ser-AS"/>
</dbReference>
<dbReference type="OrthoDB" id="9802919at2"/>
<protein>
    <recommendedName>
        <fullName evidence="4 8">Signal peptidase I</fullName>
        <ecNumber evidence="4 8">3.4.21.89</ecNumber>
    </recommendedName>
</protein>
<keyword evidence="12" id="KW-1185">Reference proteome</keyword>
<evidence type="ECO:0000256" key="1">
    <source>
        <dbReference type="ARBA" id="ARBA00000677"/>
    </source>
</evidence>
<dbReference type="GO" id="GO:0005886">
    <property type="term" value="C:plasma membrane"/>
    <property type="evidence" value="ECO:0007669"/>
    <property type="project" value="UniProtKB-SubCell"/>
</dbReference>
<dbReference type="InterPro" id="IPR036286">
    <property type="entry name" value="LexA/Signal_pep-like_sf"/>
</dbReference>
<reference evidence="11 12" key="1">
    <citation type="submission" date="2016-10" db="EMBL/GenBank/DDBJ databases">
        <authorList>
            <person name="de Groot N.N."/>
        </authorList>
    </citation>
    <scope>NUCLEOTIDE SEQUENCE [LARGE SCALE GENOMIC DNA]</scope>
    <source>
        <strain evidence="11 12">DSM 45514</strain>
    </source>
</reference>
<dbReference type="EC" id="3.4.21.89" evidence="4 8"/>
<dbReference type="InterPro" id="IPR019533">
    <property type="entry name" value="Peptidase_S26"/>
</dbReference>